<dbReference type="InterPro" id="IPR020904">
    <property type="entry name" value="Sc_DH/Rdtase_CS"/>
</dbReference>
<dbReference type="Proteomes" id="UP000064967">
    <property type="component" value="Chromosome"/>
</dbReference>
<dbReference type="InterPro" id="IPR036291">
    <property type="entry name" value="NAD(P)-bd_dom_sf"/>
</dbReference>
<dbReference type="OrthoDB" id="5354363at2"/>
<protein>
    <submittedName>
        <fullName evidence="2">Oxidoreductase, short-chain dehydrogenase/reductase family</fullName>
    </submittedName>
</protein>
<dbReference type="PRINTS" id="PR00081">
    <property type="entry name" value="GDHRDH"/>
</dbReference>
<dbReference type="STRING" id="1391654.AKJ09_09662"/>
<dbReference type="InterPro" id="IPR002347">
    <property type="entry name" value="SDR_fam"/>
</dbReference>
<dbReference type="CDD" id="cd05233">
    <property type="entry name" value="SDR_c"/>
    <property type="match status" value="1"/>
</dbReference>
<gene>
    <name evidence="2" type="ORF">AKJ09_09662</name>
</gene>
<organism evidence="2 3">
    <name type="scientific">Labilithrix luteola</name>
    <dbReference type="NCBI Taxonomy" id="1391654"/>
    <lineage>
        <taxon>Bacteria</taxon>
        <taxon>Pseudomonadati</taxon>
        <taxon>Myxococcota</taxon>
        <taxon>Polyangia</taxon>
        <taxon>Polyangiales</taxon>
        <taxon>Labilitrichaceae</taxon>
        <taxon>Labilithrix</taxon>
    </lineage>
</organism>
<evidence type="ECO:0000256" key="1">
    <source>
        <dbReference type="ARBA" id="ARBA00006484"/>
    </source>
</evidence>
<dbReference type="SUPFAM" id="SSF51735">
    <property type="entry name" value="NAD(P)-binding Rossmann-fold domains"/>
    <property type="match status" value="1"/>
</dbReference>
<sequence>MSATNLNSGSLKIGLENKVAIVTGASRGIGEAIARTFAENGANVVVASRKLEGVTAVAESIGPRAHAIAAHTGREADCAALVQAAVAKFGKVDILVNNAATNPYFGPMIDIDEGAWDKTFEVNVKGYFWLSREVAKHLRSRDASGSIVNVASVAGLVASPLQAVYGMTKASIISMTKTLAYELAANNIRVNAIAPGFVDTRFAAAVLKNDTLLDEVIRMTPMKRYAQPNEIAGGALYLASDASSYVTGHTLVIDGGMTIA</sequence>
<dbReference type="EMBL" id="CP012333">
    <property type="protein sequence ID" value="AKV02999.1"/>
    <property type="molecule type" value="Genomic_DNA"/>
</dbReference>
<evidence type="ECO:0000313" key="3">
    <source>
        <dbReference type="Proteomes" id="UP000064967"/>
    </source>
</evidence>
<dbReference type="Pfam" id="PF13561">
    <property type="entry name" value="adh_short_C2"/>
    <property type="match status" value="1"/>
</dbReference>
<proteinExistence type="inferred from homology"/>
<dbReference type="FunFam" id="3.40.50.720:FF:000084">
    <property type="entry name" value="Short-chain dehydrogenase reductase"/>
    <property type="match status" value="1"/>
</dbReference>
<dbReference type="PANTHER" id="PTHR43943:SF2">
    <property type="entry name" value="DEHYDROGENASE_REDUCTASE 4"/>
    <property type="match status" value="1"/>
</dbReference>
<dbReference type="PANTHER" id="PTHR43943">
    <property type="entry name" value="DEHYDROGENASE/REDUCTASE (SDR FAMILY) MEMBER 4"/>
    <property type="match status" value="1"/>
</dbReference>
<accession>A0A0K1QB80</accession>
<dbReference type="Gene3D" id="3.40.50.720">
    <property type="entry name" value="NAD(P)-binding Rossmann-like Domain"/>
    <property type="match status" value="1"/>
</dbReference>
<dbReference type="RefSeq" id="WP_146653835.1">
    <property type="nucleotide sequence ID" value="NZ_CP012333.1"/>
</dbReference>
<comment type="similarity">
    <text evidence="1">Belongs to the short-chain dehydrogenases/reductases (SDR) family.</text>
</comment>
<dbReference type="KEGG" id="llu:AKJ09_09662"/>
<dbReference type="AlphaFoldDB" id="A0A0K1QB80"/>
<dbReference type="PRINTS" id="PR00080">
    <property type="entry name" value="SDRFAMILY"/>
</dbReference>
<dbReference type="PROSITE" id="PS00061">
    <property type="entry name" value="ADH_SHORT"/>
    <property type="match status" value="1"/>
</dbReference>
<name>A0A0K1QB80_9BACT</name>
<evidence type="ECO:0000313" key="2">
    <source>
        <dbReference type="EMBL" id="AKV02999.1"/>
    </source>
</evidence>
<dbReference type="NCBIfam" id="NF005559">
    <property type="entry name" value="PRK07231.1"/>
    <property type="match status" value="1"/>
</dbReference>
<keyword evidence="3" id="KW-1185">Reference proteome</keyword>
<reference evidence="2 3" key="1">
    <citation type="submission" date="2015-08" db="EMBL/GenBank/DDBJ databases">
        <authorList>
            <person name="Babu N.S."/>
            <person name="Beckwith C.J."/>
            <person name="Beseler K.G."/>
            <person name="Brison A."/>
            <person name="Carone J.V."/>
            <person name="Caskin T.P."/>
            <person name="Diamond M."/>
            <person name="Durham M.E."/>
            <person name="Foxe J.M."/>
            <person name="Go M."/>
            <person name="Henderson B.A."/>
            <person name="Jones I.B."/>
            <person name="McGettigan J.A."/>
            <person name="Micheletti S.J."/>
            <person name="Nasrallah M.E."/>
            <person name="Ortiz D."/>
            <person name="Piller C.R."/>
            <person name="Privatt S.R."/>
            <person name="Schneider S.L."/>
            <person name="Sharp S."/>
            <person name="Smith T.C."/>
            <person name="Stanton J.D."/>
            <person name="Ullery H.E."/>
            <person name="Wilson R.J."/>
            <person name="Serrano M.G."/>
            <person name="Buck G."/>
            <person name="Lee V."/>
            <person name="Wang Y."/>
            <person name="Carvalho R."/>
            <person name="Voegtly L."/>
            <person name="Shi R."/>
            <person name="Duckworth R."/>
            <person name="Johnson A."/>
            <person name="Loviza R."/>
            <person name="Walstead R."/>
            <person name="Shah Z."/>
            <person name="Kiflezghi M."/>
            <person name="Wade K."/>
            <person name="Ball S.L."/>
            <person name="Bradley K.W."/>
            <person name="Asai D.J."/>
            <person name="Bowman C.A."/>
            <person name="Russell D.A."/>
            <person name="Pope W.H."/>
            <person name="Jacobs-Sera D."/>
            <person name="Hendrix R.W."/>
            <person name="Hatfull G.F."/>
        </authorList>
    </citation>
    <scope>NUCLEOTIDE SEQUENCE [LARGE SCALE GENOMIC DNA]</scope>
    <source>
        <strain evidence="2 3">DSM 27648</strain>
    </source>
</reference>